<dbReference type="InterPro" id="IPR039421">
    <property type="entry name" value="Type_1_exporter"/>
</dbReference>
<feature type="transmembrane region" description="Helical" evidence="7">
    <location>
        <begin position="54"/>
        <end position="75"/>
    </location>
</feature>
<evidence type="ECO:0000256" key="4">
    <source>
        <dbReference type="ARBA" id="ARBA00022840"/>
    </source>
</evidence>
<keyword evidence="2 7" id="KW-0812">Transmembrane</keyword>
<evidence type="ECO:0000259" key="8">
    <source>
        <dbReference type="PROSITE" id="PS50893"/>
    </source>
</evidence>
<dbReference type="RefSeq" id="WP_101954326.1">
    <property type="nucleotide sequence ID" value="NZ_PKHE01000011.1"/>
</dbReference>
<comment type="caution">
    <text evidence="10">The sequence shown here is derived from an EMBL/GenBank/DDBJ whole genome shotgun (WGS) entry which is preliminary data.</text>
</comment>
<dbReference type="PROSITE" id="PS00211">
    <property type="entry name" value="ABC_TRANSPORTER_1"/>
    <property type="match status" value="1"/>
</dbReference>
<dbReference type="InterPro" id="IPR003593">
    <property type="entry name" value="AAA+_ATPase"/>
</dbReference>
<name>A0A2I1JZ54_9LACT</name>
<dbReference type="SUPFAM" id="SSF52540">
    <property type="entry name" value="P-loop containing nucleoside triphosphate hydrolases"/>
    <property type="match status" value="1"/>
</dbReference>
<sequence length="542" mass="60167">MSNRKKLRVWLKPYWLGILWGIVLAIVNSVGVVLASLSVANILNAIIEADLDMFYRYCLISLGLFLLSILADYLYDRNSARIKANVAYDIRISGIDAIQSSSYQAFSQRKSEDYAAMMVTDLDIISTRILNNYFRLISNICNLLASILGLIYLHYSLLIATFVLAVIMFTLPGLFQGRMQVLAQNVADRNNHLLQVATHWLGGFRTLNDYDSRDLIGHHITQPTSDVKDAVIQDEYMQATVSMISGILSMLAQVLLIILTGYLSLQNIVTPGAVLSTGNLAGMIFGPLSIIINYYVQFQAGFGTLDKVEQVYRSLIPTDEPSAAINSGDAFQLQSSDLSVEFEDGRRVSIPDVQFNTGNNYAIVGESGVGKSVFLNLIAKNLNNYQGSLRLNGEELANLLERDVKDHISYVPQSTYLFNMTAKENILLGNPDATEEEYQRAVENAGLESTFASWQDGDQTIIGDSDTSVSGGQAQRIGIARALIDNKPIMLFDEVTANLNSEVAIDIDRVIAQIPNRMKLSVTHHVNEMNRPLYDEIISFDR</sequence>
<dbReference type="Pfam" id="PF00005">
    <property type="entry name" value="ABC_tran"/>
    <property type="match status" value="1"/>
</dbReference>
<dbReference type="SUPFAM" id="SSF90123">
    <property type="entry name" value="ABC transporter transmembrane region"/>
    <property type="match status" value="1"/>
</dbReference>
<keyword evidence="6 7" id="KW-0472">Membrane</keyword>
<feature type="transmembrane region" description="Helical" evidence="7">
    <location>
        <begin position="14"/>
        <end position="42"/>
    </location>
</feature>
<dbReference type="GO" id="GO:0015421">
    <property type="term" value="F:ABC-type oligopeptide transporter activity"/>
    <property type="evidence" value="ECO:0007669"/>
    <property type="project" value="TreeGrafter"/>
</dbReference>
<dbReference type="AlphaFoldDB" id="A0A2I1JZ54"/>
<dbReference type="EMBL" id="PKHE01000011">
    <property type="protein sequence ID" value="PKY88681.1"/>
    <property type="molecule type" value="Genomic_DNA"/>
</dbReference>
<dbReference type="GO" id="GO:0005886">
    <property type="term" value="C:plasma membrane"/>
    <property type="evidence" value="ECO:0007669"/>
    <property type="project" value="UniProtKB-SubCell"/>
</dbReference>
<dbReference type="InterPro" id="IPR017871">
    <property type="entry name" value="ABC_transporter-like_CS"/>
</dbReference>
<dbReference type="InterPro" id="IPR036640">
    <property type="entry name" value="ABC1_TM_sf"/>
</dbReference>
<evidence type="ECO:0000256" key="6">
    <source>
        <dbReference type="ARBA" id="ARBA00023136"/>
    </source>
</evidence>
<evidence type="ECO:0000256" key="3">
    <source>
        <dbReference type="ARBA" id="ARBA00022741"/>
    </source>
</evidence>
<evidence type="ECO:0000256" key="1">
    <source>
        <dbReference type="ARBA" id="ARBA00004651"/>
    </source>
</evidence>
<keyword evidence="4" id="KW-0067">ATP-binding</keyword>
<dbReference type="InterPro" id="IPR027417">
    <property type="entry name" value="P-loop_NTPase"/>
</dbReference>
<dbReference type="GO" id="GO:0016887">
    <property type="term" value="F:ATP hydrolysis activity"/>
    <property type="evidence" value="ECO:0007669"/>
    <property type="project" value="InterPro"/>
</dbReference>
<evidence type="ECO:0000256" key="7">
    <source>
        <dbReference type="SAM" id="Phobius"/>
    </source>
</evidence>
<dbReference type="OrthoDB" id="2138997at2"/>
<dbReference type="PROSITE" id="PS50893">
    <property type="entry name" value="ABC_TRANSPORTER_2"/>
    <property type="match status" value="1"/>
</dbReference>
<evidence type="ECO:0000313" key="10">
    <source>
        <dbReference type="EMBL" id="PKY88681.1"/>
    </source>
</evidence>
<gene>
    <name evidence="10" type="ORF">CYJ57_05065</name>
</gene>
<feature type="transmembrane region" description="Helical" evidence="7">
    <location>
        <begin position="157"/>
        <end position="175"/>
    </location>
</feature>
<dbReference type="Proteomes" id="UP000234384">
    <property type="component" value="Unassembled WGS sequence"/>
</dbReference>
<evidence type="ECO:0000259" key="9">
    <source>
        <dbReference type="PROSITE" id="PS50929"/>
    </source>
</evidence>
<feature type="domain" description="ABC transporter" evidence="8">
    <location>
        <begin position="333"/>
        <end position="541"/>
    </location>
</feature>
<accession>A0A2I1JZ54</accession>
<reference evidence="10 11" key="1">
    <citation type="submission" date="2017-12" db="EMBL/GenBank/DDBJ databases">
        <title>Phylogenetic diversity of female urinary microbiome.</title>
        <authorList>
            <person name="Thomas-White K."/>
            <person name="Wolfe A.J."/>
        </authorList>
    </citation>
    <scope>NUCLEOTIDE SEQUENCE [LARGE SCALE GENOMIC DNA]</scope>
    <source>
        <strain evidence="10 11">UMB0898</strain>
    </source>
</reference>
<feature type="domain" description="ABC transmembrane type-1" evidence="9">
    <location>
        <begin position="19"/>
        <end position="300"/>
    </location>
</feature>
<evidence type="ECO:0008006" key="12">
    <source>
        <dbReference type="Google" id="ProtNLM"/>
    </source>
</evidence>
<keyword evidence="5 7" id="KW-1133">Transmembrane helix</keyword>
<proteinExistence type="predicted"/>
<keyword evidence="3" id="KW-0547">Nucleotide-binding</keyword>
<dbReference type="PROSITE" id="PS50929">
    <property type="entry name" value="ABC_TM1F"/>
    <property type="match status" value="1"/>
</dbReference>
<dbReference type="InterPro" id="IPR003439">
    <property type="entry name" value="ABC_transporter-like_ATP-bd"/>
</dbReference>
<dbReference type="PANTHER" id="PTHR43394:SF1">
    <property type="entry name" value="ATP-BINDING CASSETTE SUB-FAMILY B MEMBER 10, MITOCHONDRIAL"/>
    <property type="match status" value="1"/>
</dbReference>
<dbReference type="Gene3D" id="1.20.1560.10">
    <property type="entry name" value="ABC transporter type 1, transmembrane domain"/>
    <property type="match status" value="1"/>
</dbReference>
<comment type="subcellular location">
    <subcellularLocation>
        <location evidence="1">Cell membrane</location>
        <topology evidence="1">Multi-pass membrane protein</topology>
    </subcellularLocation>
</comment>
<evidence type="ECO:0000256" key="5">
    <source>
        <dbReference type="ARBA" id="ARBA00022989"/>
    </source>
</evidence>
<evidence type="ECO:0000256" key="2">
    <source>
        <dbReference type="ARBA" id="ARBA00022692"/>
    </source>
</evidence>
<dbReference type="GO" id="GO:0005524">
    <property type="term" value="F:ATP binding"/>
    <property type="evidence" value="ECO:0007669"/>
    <property type="project" value="UniProtKB-KW"/>
</dbReference>
<organism evidence="10 11">
    <name type="scientific">Falseniella ignava</name>
    <dbReference type="NCBI Taxonomy" id="137730"/>
    <lineage>
        <taxon>Bacteria</taxon>
        <taxon>Bacillati</taxon>
        <taxon>Bacillota</taxon>
        <taxon>Bacilli</taxon>
        <taxon>Lactobacillales</taxon>
        <taxon>Aerococcaceae</taxon>
        <taxon>Falseniella</taxon>
    </lineage>
</organism>
<dbReference type="Pfam" id="PF00664">
    <property type="entry name" value="ABC_membrane"/>
    <property type="match status" value="1"/>
</dbReference>
<feature type="transmembrane region" description="Helical" evidence="7">
    <location>
        <begin position="277"/>
        <end position="296"/>
    </location>
</feature>
<dbReference type="CDD" id="cd07346">
    <property type="entry name" value="ABC_6TM_exporters"/>
    <property type="match status" value="1"/>
</dbReference>
<dbReference type="SMART" id="SM00382">
    <property type="entry name" value="AAA"/>
    <property type="match status" value="1"/>
</dbReference>
<dbReference type="PANTHER" id="PTHR43394">
    <property type="entry name" value="ATP-DEPENDENT PERMEASE MDL1, MITOCHONDRIAL"/>
    <property type="match status" value="1"/>
</dbReference>
<dbReference type="InterPro" id="IPR011527">
    <property type="entry name" value="ABC1_TM_dom"/>
</dbReference>
<feature type="transmembrane region" description="Helical" evidence="7">
    <location>
        <begin position="243"/>
        <end position="265"/>
    </location>
</feature>
<dbReference type="Gene3D" id="3.40.50.300">
    <property type="entry name" value="P-loop containing nucleotide triphosphate hydrolases"/>
    <property type="match status" value="1"/>
</dbReference>
<evidence type="ECO:0000313" key="11">
    <source>
        <dbReference type="Proteomes" id="UP000234384"/>
    </source>
</evidence>
<protein>
    <recommendedName>
        <fullName evidence="12">ABC transporter ATP-binding protein</fullName>
    </recommendedName>
</protein>